<dbReference type="InterPro" id="IPR011051">
    <property type="entry name" value="RmlC_Cupin_sf"/>
</dbReference>
<proteinExistence type="predicted"/>
<name>A0A1H9ZMK7_9ACTN</name>
<evidence type="ECO:0000313" key="2">
    <source>
        <dbReference type="EMBL" id="SES82853.1"/>
    </source>
</evidence>
<dbReference type="GO" id="GO:0051213">
    <property type="term" value="F:dioxygenase activity"/>
    <property type="evidence" value="ECO:0007669"/>
    <property type="project" value="UniProtKB-KW"/>
</dbReference>
<dbReference type="RefSeq" id="WP_175486333.1">
    <property type="nucleotide sequence ID" value="NZ_FOIE01000001.1"/>
</dbReference>
<dbReference type="Gene3D" id="2.60.120.10">
    <property type="entry name" value="Jelly Rolls"/>
    <property type="match status" value="1"/>
</dbReference>
<reference evidence="3" key="1">
    <citation type="submission" date="2016-10" db="EMBL/GenBank/DDBJ databases">
        <authorList>
            <person name="Varghese N."/>
            <person name="Submissions S."/>
        </authorList>
    </citation>
    <scope>NUCLEOTIDE SEQUENCE [LARGE SCALE GENOMIC DNA]</scope>
    <source>
        <strain evidence="3">DSM 44209</strain>
    </source>
</reference>
<accession>A0A1H9ZMK7</accession>
<gene>
    <name evidence="2" type="ORF">SAMN04488546_0680</name>
</gene>
<dbReference type="SUPFAM" id="SSF51182">
    <property type="entry name" value="RmlC-like cupins"/>
    <property type="match status" value="1"/>
</dbReference>
<feature type="region of interest" description="Disordered" evidence="1">
    <location>
        <begin position="1"/>
        <end position="24"/>
    </location>
</feature>
<dbReference type="Proteomes" id="UP000198507">
    <property type="component" value="Unassembled WGS sequence"/>
</dbReference>
<evidence type="ECO:0000256" key="1">
    <source>
        <dbReference type="SAM" id="MobiDB-lite"/>
    </source>
</evidence>
<organism evidence="2 3">
    <name type="scientific">Geodermatophilus poikilotrophus</name>
    <dbReference type="NCBI Taxonomy" id="1333667"/>
    <lineage>
        <taxon>Bacteria</taxon>
        <taxon>Bacillati</taxon>
        <taxon>Actinomycetota</taxon>
        <taxon>Actinomycetes</taxon>
        <taxon>Geodermatophilales</taxon>
        <taxon>Geodermatophilaceae</taxon>
        <taxon>Geodermatophilus</taxon>
    </lineage>
</organism>
<keyword evidence="3" id="KW-1185">Reference proteome</keyword>
<keyword evidence="2" id="KW-0223">Dioxygenase</keyword>
<dbReference type="EMBL" id="FOIE01000001">
    <property type="protein sequence ID" value="SES82853.1"/>
    <property type="molecule type" value="Genomic_DNA"/>
</dbReference>
<evidence type="ECO:0000313" key="3">
    <source>
        <dbReference type="Proteomes" id="UP000198507"/>
    </source>
</evidence>
<dbReference type="AlphaFoldDB" id="A0A1H9ZMK7"/>
<dbReference type="InterPro" id="IPR014710">
    <property type="entry name" value="RmlC-like_jellyroll"/>
</dbReference>
<sequence>MPRSLPSPAALRREPLERAAPPRRRRRCLDPSLHEDLSHAQVWLLPWLPGQGTGLHDHGGSAGASAVVRGTPRLTVMNTYRVQGRGLVRTGTEEAGVDW</sequence>
<keyword evidence="2" id="KW-0560">Oxidoreductase</keyword>
<protein>
    <submittedName>
        <fullName evidence="2">Cysteine dioxygenase type I</fullName>
    </submittedName>
</protein>